<dbReference type="EMBL" id="SMFL01000005">
    <property type="protein sequence ID" value="TDE14506.1"/>
    <property type="molecule type" value="Genomic_DNA"/>
</dbReference>
<gene>
    <name evidence="5" type="ORF">E0F88_15005</name>
</gene>
<dbReference type="Pfam" id="PF12833">
    <property type="entry name" value="HTH_18"/>
    <property type="match status" value="1"/>
</dbReference>
<keyword evidence="2" id="KW-0238">DNA-binding</keyword>
<feature type="domain" description="HTH araC/xylS-type" evidence="4">
    <location>
        <begin position="188"/>
        <end position="287"/>
    </location>
</feature>
<dbReference type="Gene3D" id="1.10.10.60">
    <property type="entry name" value="Homeodomain-like"/>
    <property type="match status" value="2"/>
</dbReference>
<dbReference type="Pfam" id="PF02311">
    <property type="entry name" value="AraC_binding"/>
    <property type="match status" value="1"/>
</dbReference>
<comment type="caution">
    <text evidence="5">The sequence shown here is derived from an EMBL/GenBank/DDBJ whole genome shotgun (WGS) entry which is preliminary data.</text>
</comment>
<keyword evidence="6" id="KW-1185">Reference proteome</keyword>
<dbReference type="InterPro" id="IPR018060">
    <property type="entry name" value="HTH_AraC"/>
</dbReference>
<evidence type="ECO:0000256" key="3">
    <source>
        <dbReference type="ARBA" id="ARBA00023163"/>
    </source>
</evidence>
<dbReference type="InterPro" id="IPR020449">
    <property type="entry name" value="Tscrpt_reg_AraC-type_HTH"/>
</dbReference>
<dbReference type="RefSeq" id="WP_131959090.1">
    <property type="nucleotide sequence ID" value="NZ_SMFL01000005.1"/>
</dbReference>
<sequence length="293" mass="33433">MKVLQFTPPVPKEDAVVVEEDILPHFYNFLHRHKELQISLIIKGEGTLIAGNYSQAFKSGDVYVIGANQPHIFKSDPAYFNSPEKDNAHAIHIFFDLERIPDAFFHLPELSSIRKFIESCTTGLQLPEEHSAHVAAAIKKVTSKANLERLLGLLEIFQYFSKDVTGWKSLSTGFSSYPFSESEGNRMNDIFQYTLENYAENITLNKIASIAHITPHAFCKYFKQHTRKTYNNFLNEVRINEACKKIISGNYDGISTIAYKTGFNSAINFNRVFKKTTGMSPSDYKREFRHKTA</sequence>
<dbReference type="InterPro" id="IPR009057">
    <property type="entry name" value="Homeodomain-like_sf"/>
</dbReference>
<reference evidence="5 6" key="1">
    <citation type="submission" date="2019-03" db="EMBL/GenBank/DDBJ databases">
        <title>Dyadobacter AR-3-6 sp. nov., isolated from arctic soil.</title>
        <authorList>
            <person name="Chaudhary D.K."/>
        </authorList>
    </citation>
    <scope>NUCLEOTIDE SEQUENCE [LARGE SCALE GENOMIC DNA]</scope>
    <source>
        <strain evidence="5 6">AR-3-6</strain>
    </source>
</reference>
<dbReference type="PRINTS" id="PR00032">
    <property type="entry name" value="HTHARAC"/>
</dbReference>
<dbReference type="InterPro" id="IPR011051">
    <property type="entry name" value="RmlC_Cupin_sf"/>
</dbReference>
<dbReference type="GO" id="GO:0043565">
    <property type="term" value="F:sequence-specific DNA binding"/>
    <property type="evidence" value="ECO:0007669"/>
    <property type="project" value="InterPro"/>
</dbReference>
<dbReference type="Proteomes" id="UP000294850">
    <property type="component" value="Unassembled WGS sequence"/>
</dbReference>
<keyword evidence="3" id="KW-0804">Transcription</keyword>
<dbReference type="PROSITE" id="PS01124">
    <property type="entry name" value="HTH_ARAC_FAMILY_2"/>
    <property type="match status" value="1"/>
</dbReference>
<organism evidence="5 6">
    <name type="scientific">Dyadobacter psychrotolerans</name>
    <dbReference type="NCBI Taxonomy" id="2541721"/>
    <lineage>
        <taxon>Bacteria</taxon>
        <taxon>Pseudomonadati</taxon>
        <taxon>Bacteroidota</taxon>
        <taxon>Cytophagia</taxon>
        <taxon>Cytophagales</taxon>
        <taxon>Spirosomataceae</taxon>
        <taxon>Dyadobacter</taxon>
    </lineage>
</organism>
<dbReference type="InterPro" id="IPR014710">
    <property type="entry name" value="RmlC-like_jellyroll"/>
</dbReference>
<dbReference type="GO" id="GO:0003700">
    <property type="term" value="F:DNA-binding transcription factor activity"/>
    <property type="evidence" value="ECO:0007669"/>
    <property type="project" value="InterPro"/>
</dbReference>
<dbReference type="PANTHER" id="PTHR43280">
    <property type="entry name" value="ARAC-FAMILY TRANSCRIPTIONAL REGULATOR"/>
    <property type="match status" value="1"/>
</dbReference>
<dbReference type="SUPFAM" id="SSF51182">
    <property type="entry name" value="RmlC-like cupins"/>
    <property type="match status" value="1"/>
</dbReference>
<evidence type="ECO:0000256" key="1">
    <source>
        <dbReference type="ARBA" id="ARBA00023015"/>
    </source>
</evidence>
<dbReference type="SMART" id="SM00342">
    <property type="entry name" value="HTH_ARAC"/>
    <property type="match status" value="1"/>
</dbReference>
<dbReference type="AlphaFoldDB" id="A0A4R5DK33"/>
<dbReference type="InterPro" id="IPR018062">
    <property type="entry name" value="HTH_AraC-typ_CS"/>
</dbReference>
<evidence type="ECO:0000256" key="2">
    <source>
        <dbReference type="ARBA" id="ARBA00023125"/>
    </source>
</evidence>
<dbReference type="PROSITE" id="PS00041">
    <property type="entry name" value="HTH_ARAC_FAMILY_1"/>
    <property type="match status" value="1"/>
</dbReference>
<protein>
    <submittedName>
        <fullName evidence="5">AraC family transcriptional regulator</fullName>
    </submittedName>
</protein>
<evidence type="ECO:0000313" key="6">
    <source>
        <dbReference type="Proteomes" id="UP000294850"/>
    </source>
</evidence>
<name>A0A4R5DK33_9BACT</name>
<dbReference type="InterPro" id="IPR003313">
    <property type="entry name" value="AraC-bd"/>
</dbReference>
<accession>A0A4R5DK33</accession>
<dbReference type="OrthoDB" id="792101at2"/>
<proteinExistence type="predicted"/>
<keyword evidence="1" id="KW-0805">Transcription regulation</keyword>
<evidence type="ECO:0000313" key="5">
    <source>
        <dbReference type="EMBL" id="TDE14506.1"/>
    </source>
</evidence>
<dbReference type="Gene3D" id="2.60.120.10">
    <property type="entry name" value="Jelly Rolls"/>
    <property type="match status" value="1"/>
</dbReference>
<dbReference type="PANTHER" id="PTHR43280:SF34">
    <property type="entry name" value="ARAC-FAMILY TRANSCRIPTIONAL REGULATOR"/>
    <property type="match status" value="1"/>
</dbReference>
<dbReference type="SUPFAM" id="SSF46689">
    <property type="entry name" value="Homeodomain-like"/>
    <property type="match status" value="2"/>
</dbReference>
<evidence type="ECO:0000259" key="4">
    <source>
        <dbReference type="PROSITE" id="PS01124"/>
    </source>
</evidence>